<feature type="transmembrane region" description="Helical" evidence="1">
    <location>
        <begin position="47"/>
        <end position="66"/>
    </location>
</feature>
<accession>A0A1J9QIA7</accession>
<dbReference type="VEuPathDB" id="FungiDB:AJ78_03874"/>
<sequence length="128" mass="13752">MMLDICLQSTKSQHILFRSFVRGSLQLSLVYVYTSSCFNYPLHFLNILISATLIALGALSLANLTIQPKGMLAMLGQLGDLGSEVAICSSGEIQHKQLEAKLNNKFGLKPVIDGVAAHIPGLAMGASY</sequence>
<organism evidence="2 3">
    <name type="scientific">Emergomyces pasteurianus Ep9510</name>
    <dbReference type="NCBI Taxonomy" id="1447872"/>
    <lineage>
        <taxon>Eukaryota</taxon>
        <taxon>Fungi</taxon>
        <taxon>Dikarya</taxon>
        <taxon>Ascomycota</taxon>
        <taxon>Pezizomycotina</taxon>
        <taxon>Eurotiomycetes</taxon>
        <taxon>Eurotiomycetidae</taxon>
        <taxon>Onygenales</taxon>
        <taxon>Ajellomycetaceae</taxon>
        <taxon>Emergomyces</taxon>
    </lineage>
</organism>
<name>A0A1J9QIA7_9EURO</name>
<comment type="caution">
    <text evidence="2">The sequence shown here is derived from an EMBL/GenBank/DDBJ whole genome shotgun (WGS) entry which is preliminary data.</text>
</comment>
<evidence type="ECO:0000256" key="1">
    <source>
        <dbReference type="SAM" id="Phobius"/>
    </source>
</evidence>
<protein>
    <submittedName>
        <fullName evidence="2">Uncharacterized protein</fullName>
    </submittedName>
</protein>
<keyword evidence="3" id="KW-1185">Reference proteome</keyword>
<dbReference type="Proteomes" id="UP000182235">
    <property type="component" value="Unassembled WGS sequence"/>
</dbReference>
<proteinExistence type="predicted"/>
<evidence type="ECO:0000313" key="3">
    <source>
        <dbReference type="Proteomes" id="UP000182235"/>
    </source>
</evidence>
<evidence type="ECO:0000313" key="2">
    <source>
        <dbReference type="EMBL" id="OJD15895.1"/>
    </source>
</evidence>
<dbReference type="AlphaFoldDB" id="A0A1J9QIA7"/>
<reference evidence="2 3" key="1">
    <citation type="submission" date="2015-07" db="EMBL/GenBank/DDBJ databases">
        <title>Emmonsia species relationships and genome sequence.</title>
        <authorList>
            <consortium name="The Broad Institute Genomics Platform"/>
            <person name="Cuomo C.A."/>
            <person name="Munoz J.F."/>
            <person name="Imamovic A."/>
            <person name="Priest M.E."/>
            <person name="Young S."/>
            <person name="Clay O.K."/>
            <person name="McEwen J.G."/>
        </authorList>
    </citation>
    <scope>NUCLEOTIDE SEQUENCE [LARGE SCALE GENOMIC DNA]</scope>
    <source>
        <strain evidence="2 3">UAMH 9510</strain>
    </source>
</reference>
<gene>
    <name evidence="2" type="ORF">AJ78_03874</name>
</gene>
<keyword evidence="1" id="KW-1133">Transmembrane helix</keyword>
<dbReference type="EMBL" id="LGRN01000132">
    <property type="protein sequence ID" value="OJD15895.1"/>
    <property type="molecule type" value="Genomic_DNA"/>
</dbReference>
<keyword evidence="1" id="KW-0812">Transmembrane</keyword>
<keyword evidence="1" id="KW-0472">Membrane</keyword>